<dbReference type="EMBL" id="CADEAL010000369">
    <property type="protein sequence ID" value="CAB1419154.1"/>
    <property type="molecule type" value="Genomic_DNA"/>
</dbReference>
<name>A0A9N7TUR2_PLEPL</name>
<evidence type="ECO:0000313" key="1">
    <source>
        <dbReference type="EMBL" id="CAB1419154.1"/>
    </source>
</evidence>
<keyword evidence="2" id="KW-1185">Reference proteome</keyword>
<sequence length="202" mass="21907">MSSGHNSAEGDDVALSVSDTSKTSSTWVEGAALISPDPLRCHTSPGLAAAFPSEQPLTCLCYNPTLQHRLGNEHLMTNQNGEERKGPPPTHDLTITFDNSVLARTQTARNLGVTLQSQLSLTANITATTRSCRDTLHNTRRRRPLLSLEAVQVLIQVLVQVLVCLSTPLCQSGLVAPSVRTNPPMKSRLVAVLAPKRWNERP</sequence>
<proteinExistence type="predicted"/>
<evidence type="ECO:0000313" key="2">
    <source>
        <dbReference type="Proteomes" id="UP001153269"/>
    </source>
</evidence>
<protein>
    <submittedName>
        <fullName evidence="1">Uncharacterized protein</fullName>
    </submittedName>
</protein>
<reference evidence="1" key="1">
    <citation type="submission" date="2020-03" db="EMBL/GenBank/DDBJ databases">
        <authorList>
            <person name="Weist P."/>
        </authorList>
    </citation>
    <scope>NUCLEOTIDE SEQUENCE</scope>
</reference>
<dbReference type="AlphaFoldDB" id="A0A9N7TUR2"/>
<comment type="caution">
    <text evidence="1">The sequence shown here is derived from an EMBL/GenBank/DDBJ whole genome shotgun (WGS) entry which is preliminary data.</text>
</comment>
<dbReference type="Proteomes" id="UP001153269">
    <property type="component" value="Unassembled WGS sequence"/>
</dbReference>
<organism evidence="1 2">
    <name type="scientific">Pleuronectes platessa</name>
    <name type="common">European plaice</name>
    <dbReference type="NCBI Taxonomy" id="8262"/>
    <lineage>
        <taxon>Eukaryota</taxon>
        <taxon>Metazoa</taxon>
        <taxon>Chordata</taxon>
        <taxon>Craniata</taxon>
        <taxon>Vertebrata</taxon>
        <taxon>Euteleostomi</taxon>
        <taxon>Actinopterygii</taxon>
        <taxon>Neopterygii</taxon>
        <taxon>Teleostei</taxon>
        <taxon>Neoteleostei</taxon>
        <taxon>Acanthomorphata</taxon>
        <taxon>Carangaria</taxon>
        <taxon>Pleuronectiformes</taxon>
        <taxon>Pleuronectoidei</taxon>
        <taxon>Pleuronectidae</taxon>
        <taxon>Pleuronectes</taxon>
    </lineage>
</organism>
<gene>
    <name evidence="1" type="ORF">PLEPLA_LOCUS6982</name>
</gene>
<accession>A0A9N7TUR2</accession>